<dbReference type="AlphaFoldDB" id="A0A172YAI5"/>
<sequence>MLPSLRALLGASLFCVLSSAALAEEPPLRIASDVPFPPYEMLTADGEFTGFEVELVNAICERMQRRCEWQAQSFDGIIPGLLARKYDIIASSMLMTPARQQQVSFAKAYYFNPSVWVGPADRPLEVDEQADLSGKRIGVQRASVQDDYVTATHPEADIRRYTTVDTVAVDMQAGRLDLIFANLPQAQALLLDDAAYAIQGEPVRGPEAIFGKGTSAAFRKRDTALVEAFNRGLDEVMANGTYDEIMQRYFDYDIRPTE</sequence>
<evidence type="ECO:0000256" key="5">
    <source>
        <dbReference type="SAM" id="SignalP"/>
    </source>
</evidence>
<dbReference type="Proteomes" id="UP000077875">
    <property type="component" value="Chromosome"/>
</dbReference>
<feature type="signal peptide" evidence="5">
    <location>
        <begin position="1"/>
        <end position="23"/>
    </location>
</feature>
<gene>
    <name evidence="7" type="ORF">A5892_01140</name>
</gene>
<dbReference type="SUPFAM" id="SSF53850">
    <property type="entry name" value="Periplasmic binding protein-like II"/>
    <property type="match status" value="1"/>
</dbReference>
<evidence type="ECO:0000313" key="7">
    <source>
        <dbReference type="EMBL" id="ANF56239.1"/>
    </source>
</evidence>
<dbReference type="SMART" id="SM00062">
    <property type="entry name" value="PBPb"/>
    <property type="match status" value="1"/>
</dbReference>
<accession>A0A172YAI5</accession>
<name>A0A172YAI5_9GAMM</name>
<organism evidence="7 8">
    <name type="scientific">Halotalea alkalilenta</name>
    <dbReference type="NCBI Taxonomy" id="376489"/>
    <lineage>
        <taxon>Bacteria</taxon>
        <taxon>Pseudomonadati</taxon>
        <taxon>Pseudomonadota</taxon>
        <taxon>Gammaproteobacteria</taxon>
        <taxon>Oceanospirillales</taxon>
        <taxon>Halomonadaceae</taxon>
        <taxon>Halotalea</taxon>
    </lineage>
</organism>
<evidence type="ECO:0000256" key="4">
    <source>
        <dbReference type="RuleBase" id="RU003744"/>
    </source>
</evidence>
<evidence type="ECO:0000313" key="8">
    <source>
        <dbReference type="Proteomes" id="UP000077875"/>
    </source>
</evidence>
<dbReference type="InterPro" id="IPR001638">
    <property type="entry name" value="Solute-binding_3/MltF_N"/>
</dbReference>
<comment type="similarity">
    <text evidence="2 4">Belongs to the bacterial solute-binding protein 3 family.</text>
</comment>
<dbReference type="PANTHER" id="PTHR35936:SF19">
    <property type="entry name" value="AMINO-ACID-BINDING PROTEIN YXEM-RELATED"/>
    <property type="match status" value="1"/>
</dbReference>
<evidence type="ECO:0000256" key="1">
    <source>
        <dbReference type="ARBA" id="ARBA00004196"/>
    </source>
</evidence>
<dbReference type="EMBL" id="CP015243">
    <property type="protein sequence ID" value="ANF56239.1"/>
    <property type="molecule type" value="Genomic_DNA"/>
</dbReference>
<dbReference type="PANTHER" id="PTHR35936">
    <property type="entry name" value="MEMBRANE-BOUND LYTIC MUREIN TRANSGLYCOSYLASE F"/>
    <property type="match status" value="1"/>
</dbReference>
<proteinExistence type="inferred from homology"/>
<dbReference type="KEGG" id="haa:A5892_01140"/>
<dbReference type="RefSeq" id="WP_064121228.1">
    <property type="nucleotide sequence ID" value="NZ_CP015243.1"/>
</dbReference>
<reference evidence="7 8" key="1">
    <citation type="submission" date="2016-04" db="EMBL/GenBank/DDBJ databases">
        <title>Complete Genome Sequence of Halotalea alkalilenta IHB B 13600.</title>
        <authorList>
            <person name="Swarnkar M.K."/>
            <person name="Sharma A."/>
            <person name="Kaushal K."/>
            <person name="Soni R."/>
            <person name="Rana S."/>
            <person name="Singh A.K."/>
            <person name="Gulati A."/>
        </authorList>
    </citation>
    <scope>NUCLEOTIDE SEQUENCE [LARGE SCALE GENOMIC DNA]</scope>
    <source>
        <strain evidence="7 8">IHB B 13600</strain>
    </source>
</reference>
<dbReference type="Gene3D" id="3.40.190.10">
    <property type="entry name" value="Periplasmic binding protein-like II"/>
    <property type="match status" value="2"/>
</dbReference>
<feature type="domain" description="Solute-binding protein family 3/N-terminal" evidence="6">
    <location>
        <begin position="27"/>
        <end position="253"/>
    </location>
</feature>
<keyword evidence="3 5" id="KW-0732">Signal</keyword>
<dbReference type="GO" id="GO:0030313">
    <property type="term" value="C:cell envelope"/>
    <property type="evidence" value="ECO:0007669"/>
    <property type="project" value="UniProtKB-SubCell"/>
</dbReference>
<dbReference type="PROSITE" id="PS01039">
    <property type="entry name" value="SBP_BACTERIAL_3"/>
    <property type="match status" value="1"/>
</dbReference>
<evidence type="ECO:0000256" key="3">
    <source>
        <dbReference type="ARBA" id="ARBA00022729"/>
    </source>
</evidence>
<protein>
    <recommendedName>
        <fullName evidence="6">Solute-binding protein family 3/N-terminal domain-containing protein</fullName>
    </recommendedName>
</protein>
<keyword evidence="8" id="KW-1185">Reference proteome</keyword>
<dbReference type="InterPro" id="IPR018313">
    <property type="entry name" value="SBP_3_CS"/>
</dbReference>
<evidence type="ECO:0000259" key="6">
    <source>
        <dbReference type="SMART" id="SM00062"/>
    </source>
</evidence>
<comment type="subcellular location">
    <subcellularLocation>
        <location evidence="1">Cell envelope</location>
    </subcellularLocation>
</comment>
<feature type="chain" id="PRO_5008004524" description="Solute-binding protein family 3/N-terminal domain-containing protein" evidence="5">
    <location>
        <begin position="24"/>
        <end position="258"/>
    </location>
</feature>
<evidence type="ECO:0000256" key="2">
    <source>
        <dbReference type="ARBA" id="ARBA00010333"/>
    </source>
</evidence>
<dbReference type="STRING" id="376489.A5892_01140"/>
<dbReference type="Pfam" id="PF00497">
    <property type="entry name" value="SBP_bac_3"/>
    <property type="match status" value="1"/>
</dbReference>